<keyword evidence="3 10" id="KW-0963">Cytoplasm</keyword>
<proteinExistence type="inferred from homology"/>
<feature type="domain" description="Core-binding (CB)" evidence="13">
    <location>
        <begin position="8"/>
        <end position="96"/>
    </location>
</feature>
<dbReference type="InterPro" id="IPR011931">
    <property type="entry name" value="Recomb_XerC"/>
</dbReference>
<dbReference type="GO" id="GO:0005737">
    <property type="term" value="C:cytoplasm"/>
    <property type="evidence" value="ECO:0007669"/>
    <property type="project" value="UniProtKB-SubCell"/>
</dbReference>
<dbReference type="InterPro" id="IPR023009">
    <property type="entry name" value="Tyrosine_recombinase_XerC/XerD"/>
</dbReference>
<feature type="active site" evidence="10">
    <location>
        <position position="156"/>
    </location>
</feature>
<dbReference type="EMBL" id="CP036259">
    <property type="protein sequence ID" value="QDR80480.1"/>
    <property type="molecule type" value="Genomic_DNA"/>
</dbReference>
<evidence type="ECO:0000256" key="1">
    <source>
        <dbReference type="ARBA" id="ARBA00004496"/>
    </source>
</evidence>
<keyword evidence="8 10" id="KW-0233">DNA recombination</keyword>
<evidence type="ECO:0000259" key="12">
    <source>
        <dbReference type="PROSITE" id="PS51898"/>
    </source>
</evidence>
<feature type="domain" description="Tyr recombinase" evidence="12">
    <location>
        <begin position="117"/>
        <end position="308"/>
    </location>
</feature>
<comment type="similarity">
    <text evidence="2 10">Belongs to the 'phage' integrase family. XerC subfamily.</text>
</comment>
<feature type="active site" evidence="10">
    <location>
        <position position="260"/>
    </location>
</feature>
<evidence type="ECO:0000256" key="4">
    <source>
        <dbReference type="ARBA" id="ARBA00022618"/>
    </source>
</evidence>
<feature type="active site" evidence="10">
    <location>
        <position position="286"/>
    </location>
</feature>
<feature type="active site" description="O-(3'-phospho-DNA)-tyrosine intermediate" evidence="10">
    <location>
        <position position="295"/>
    </location>
</feature>
<accession>A0A517DT02</accession>
<dbReference type="PROSITE" id="PS51898">
    <property type="entry name" value="TYR_RECOMBINASE"/>
    <property type="match status" value="1"/>
</dbReference>
<keyword evidence="4 10" id="KW-0132">Cell division</keyword>
<keyword evidence="6 10" id="KW-0229">DNA integration</keyword>
<dbReference type="InterPro" id="IPR002104">
    <property type="entry name" value="Integrase_catalytic"/>
</dbReference>
<evidence type="ECO:0000256" key="7">
    <source>
        <dbReference type="ARBA" id="ARBA00023125"/>
    </source>
</evidence>
<feature type="active site" evidence="10">
    <location>
        <position position="263"/>
    </location>
</feature>
<keyword evidence="7 10" id="KW-0238">DNA-binding</keyword>
<dbReference type="Gene3D" id="1.10.443.10">
    <property type="entry name" value="Intergrase catalytic core"/>
    <property type="match status" value="1"/>
</dbReference>
<dbReference type="KEGG" id="sted:SPTER_18080"/>
<evidence type="ECO:0000256" key="2">
    <source>
        <dbReference type="ARBA" id="ARBA00006657"/>
    </source>
</evidence>
<dbReference type="InterPro" id="IPR010998">
    <property type="entry name" value="Integrase_recombinase_N"/>
</dbReference>
<dbReference type="InterPro" id="IPR013762">
    <property type="entry name" value="Integrase-like_cat_sf"/>
</dbReference>
<dbReference type="PANTHER" id="PTHR30349">
    <property type="entry name" value="PHAGE INTEGRASE-RELATED"/>
    <property type="match status" value="1"/>
</dbReference>
<dbReference type="NCBIfam" id="TIGR02224">
    <property type="entry name" value="recomb_XerC"/>
    <property type="match status" value="1"/>
</dbReference>
<dbReference type="SUPFAM" id="SSF56349">
    <property type="entry name" value="DNA breaking-rejoining enzymes"/>
    <property type="match status" value="1"/>
</dbReference>
<comment type="subunit">
    <text evidence="10">Forms a cyclic heterotetrameric complex composed of two molecules of XerC and two molecules of XerD.</text>
</comment>
<dbReference type="GO" id="GO:0009037">
    <property type="term" value="F:tyrosine-based site-specific recombinase activity"/>
    <property type="evidence" value="ECO:0007669"/>
    <property type="project" value="UniProtKB-UniRule"/>
</dbReference>
<sequence>MFKSEELDYIYQLLDQFMLYLKIEKNASRHTIHNYRRDILQFMDFVSRQEAEEALLIKITPVLIRSYLAYLKSEQYAKATIMRRIAALRSFFRFLCRENILSENVFTTVRTPKLEKKLPVFLDPKEINELLSLPDNSLLGLRDRAVLEVLYATGARVSELAGINLPDIDFAGRTIIVAGKGAKERLVLMGRSAARILESYLISSRSKLCAKPGEYGRQQEKTHQRLFVNNRGGPLTDRSIRRIVERYVEALAIAKNVTPHSIRHTFATHLLNNGADLRSVQELLGHVNLSTTQLYTHVSTERLKASYKKSHPRA</sequence>
<evidence type="ECO:0000256" key="10">
    <source>
        <dbReference type="HAMAP-Rule" id="MF_01808"/>
    </source>
</evidence>
<dbReference type="NCBIfam" id="NF001399">
    <property type="entry name" value="PRK00283.1"/>
    <property type="match status" value="1"/>
</dbReference>
<dbReference type="AlphaFoldDB" id="A0A517DT02"/>
<keyword evidence="15" id="KW-1185">Reference proteome</keyword>
<keyword evidence="9 10" id="KW-0131">Cell cycle</keyword>
<dbReference type="RefSeq" id="WP_144352824.1">
    <property type="nucleotide sequence ID" value="NZ_CP036259.1"/>
</dbReference>
<dbReference type="GO" id="GO:0007059">
    <property type="term" value="P:chromosome segregation"/>
    <property type="evidence" value="ECO:0007669"/>
    <property type="project" value="UniProtKB-UniRule"/>
</dbReference>
<dbReference type="HAMAP" id="MF_01808">
    <property type="entry name" value="Recomb_XerC_XerD"/>
    <property type="match status" value="1"/>
</dbReference>
<evidence type="ECO:0000256" key="9">
    <source>
        <dbReference type="ARBA" id="ARBA00023306"/>
    </source>
</evidence>
<comment type="subcellular location">
    <subcellularLocation>
        <location evidence="1 10">Cytoplasm</location>
    </subcellularLocation>
</comment>
<dbReference type="PROSITE" id="PS51900">
    <property type="entry name" value="CB"/>
    <property type="match status" value="1"/>
</dbReference>
<keyword evidence="5 10" id="KW-0159">Chromosome partition</keyword>
<organism evidence="14 15">
    <name type="scientific">Sporomusa termitida</name>
    <dbReference type="NCBI Taxonomy" id="2377"/>
    <lineage>
        <taxon>Bacteria</taxon>
        <taxon>Bacillati</taxon>
        <taxon>Bacillota</taxon>
        <taxon>Negativicutes</taxon>
        <taxon>Selenomonadales</taxon>
        <taxon>Sporomusaceae</taxon>
        <taxon>Sporomusa</taxon>
    </lineage>
</organism>
<dbReference type="InterPro" id="IPR011010">
    <property type="entry name" value="DNA_brk_join_enz"/>
</dbReference>
<dbReference type="InterPro" id="IPR044068">
    <property type="entry name" value="CB"/>
</dbReference>
<protein>
    <recommendedName>
        <fullName evidence="10 11">Tyrosine recombinase XerC</fullName>
    </recommendedName>
</protein>
<evidence type="ECO:0000313" key="15">
    <source>
        <dbReference type="Proteomes" id="UP000320776"/>
    </source>
</evidence>
<reference evidence="14 15" key="1">
    <citation type="submission" date="2019-02" db="EMBL/GenBank/DDBJ databases">
        <title>Closed genome of Sporomusa termitida DSM 4440.</title>
        <authorList>
            <person name="Poehlein A."/>
            <person name="Daniel R."/>
        </authorList>
    </citation>
    <scope>NUCLEOTIDE SEQUENCE [LARGE SCALE GENOMIC DNA]</scope>
    <source>
        <strain evidence="14 15">DSM 4440</strain>
    </source>
</reference>
<evidence type="ECO:0000313" key="14">
    <source>
        <dbReference type="EMBL" id="QDR80480.1"/>
    </source>
</evidence>
<dbReference type="Pfam" id="PF00589">
    <property type="entry name" value="Phage_integrase"/>
    <property type="match status" value="1"/>
</dbReference>
<dbReference type="OrthoDB" id="9803188at2"/>
<dbReference type="Gene3D" id="1.10.150.130">
    <property type="match status" value="1"/>
</dbReference>
<evidence type="ECO:0000256" key="6">
    <source>
        <dbReference type="ARBA" id="ARBA00022908"/>
    </source>
</evidence>
<dbReference type="PANTHER" id="PTHR30349:SF77">
    <property type="entry name" value="TYROSINE RECOMBINASE XERC"/>
    <property type="match status" value="1"/>
</dbReference>
<gene>
    <name evidence="14" type="primary">xerC_2</name>
    <name evidence="10" type="synonym">xerC</name>
    <name evidence="14" type="ORF">SPTER_18080</name>
</gene>
<name>A0A517DT02_9FIRM</name>
<comment type="function">
    <text evidence="10">Site-specific tyrosine recombinase, which acts by catalyzing the cutting and rejoining of the recombining DNA molecules. The XerC-XerD complex is essential to convert dimers of the bacterial chromosome into monomers to permit their segregation at cell division. It also contributes to the segregational stability of plasmids.</text>
</comment>
<dbReference type="CDD" id="cd00798">
    <property type="entry name" value="INT_XerDC_C"/>
    <property type="match status" value="1"/>
</dbReference>
<dbReference type="InterPro" id="IPR004107">
    <property type="entry name" value="Integrase_SAM-like_N"/>
</dbReference>
<dbReference type="Pfam" id="PF02899">
    <property type="entry name" value="Phage_int_SAM_1"/>
    <property type="match status" value="1"/>
</dbReference>
<dbReference type="GO" id="GO:0003677">
    <property type="term" value="F:DNA binding"/>
    <property type="evidence" value="ECO:0007669"/>
    <property type="project" value="UniProtKB-UniRule"/>
</dbReference>
<dbReference type="NCBIfam" id="NF040815">
    <property type="entry name" value="recomb_XerA_Arch"/>
    <property type="match status" value="1"/>
</dbReference>
<evidence type="ECO:0000256" key="5">
    <source>
        <dbReference type="ARBA" id="ARBA00022829"/>
    </source>
</evidence>
<feature type="active site" evidence="10">
    <location>
        <position position="180"/>
    </location>
</feature>
<evidence type="ECO:0000256" key="8">
    <source>
        <dbReference type="ARBA" id="ARBA00023172"/>
    </source>
</evidence>
<dbReference type="InterPro" id="IPR050090">
    <property type="entry name" value="Tyrosine_recombinase_XerCD"/>
</dbReference>
<evidence type="ECO:0000256" key="3">
    <source>
        <dbReference type="ARBA" id="ARBA00022490"/>
    </source>
</evidence>
<dbReference type="GO" id="GO:0006313">
    <property type="term" value="P:DNA transposition"/>
    <property type="evidence" value="ECO:0007669"/>
    <property type="project" value="UniProtKB-UniRule"/>
</dbReference>
<evidence type="ECO:0000256" key="11">
    <source>
        <dbReference type="NCBIfam" id="TIGR02224"/>
    </source>
</evidence>
<dbReference type="Proteomes" id="UP000320776">
    <property type="component" value="Chromosome"/>
</dbReference>
<dbReference type="GO" id="GO:0051301">
    <property type="term" value="P:cell division"/>
    <property type="evidence" value="ECO:0007669"/>
    <property type="project" value="UniProtKB-UniRule"/>
</dbReference>
<evidence type="ECO:0000259" key="13">
    <source>
        <dbReference type="PROSITE" id="PS51900"/>
    </source>
</evidence>